<accession>U4KX80</accession>
<keyword evidence="3" id="KW-1185">Reference proteome</keyword>
<reference evidence="2 3" key="1">
    <citation type="journal article" date="2013" name="PLoS Genet.">
        <title>The genome and development-dependent transcriptomes of Pyronema confluens: a window into fungal evolution.</title>
        <authorList>
            <person name="Traeger S."/>
            <person name="Altegoer F."/>
            <person name="Freitag M."/>
            <person name="Gabaldon T."/>
            <person name="Kempken F."/>
            <person name="Kumar A."/>
            <person name="Marcet-Houben M."/>
            <person name="Poggeler S."/>
            <person name="Stajich J.E."/>
            <person name="Nowrousian M."/>
        </authorList>
    </citation>
    <scope>NUCLEOTIDE SEQUENCE [LARGE SCALE GENOMIC DNA]</scope>
    <source>
        <strain evidence="3">CBS 100304</strain>
        <tissue evidence="2">Vegetative mycelium</tissue>
    </source>
</reference>
<feature type="compositionally biased region" description="Low complexity" evidence="1">
    <location>
        <begin position="167"/>
        <end position="179"/>
    </location>
</feature>
<evidence type="ECO:0000313" key="2">
    <source>
        <dbReference type="EMBL" id="CCX06391.1"/>
    </source>
</evidence>
<feature type="compositionally biased region" description="Low complexity" evidence="1">
    <location>
        <begin position="423"/>
        <end position="438"/>
    </location>
</feature>
<feature type="compositionally biased region" description="Polar residues" evidence="1">
    <location>
        <begin position="354"/>
        <end position="366"/>
    </location>
</feature>
<feature type="compositionally biased region" description="Low complexity" evidence="1">
    <location>
        <begin position="325"/>
        <end position="340"/>
    </location>
</feature>
<dbReference type="Proteomes" id="UP000018144">
    <property type="component" value="Unassembled WGS sequence"/>
</dbReference>
<name>U4KX80_PYROM</name>
<sequence>METSPSSSVGRRRSLRTLRTSSDHLADCGHDIIHIDPSTDRDLKCDICWQNRETLIMRLLEPFERALRGVGPTGEIDPAEIERLEREDRERERMTEEWRKSIEEARRKKEEESKRKRDRMRAMQEERRGKGGKFEKKKPKVELGEPDEKRTKVPQKGPDGKFLKKGTATPAAVASPSTSNMDLDIAMDDAPSTTPETSGTPESRQAENGTEGGADGGVDAERIQPTPNNVEQVKLESMEADKQPRIFSEVPITEMASRPPRPEQLVILNSSPVKHAKIPVSGELAVVHRGNAPDGMKSEDLPELKEFGVVAPAAAESIPSRHRSTSTSSARSLPASKSSPVQKGLKQKTHIRRTSNASSQPSSPVQMRSVPVDAPSSFTFGNTTPPVSNAHLLKPAEKPPPKPLADKQQRTISSFFRPTSAPSGNSSGSDGQSTTQSSAVSNPLSKSGTSANTVAADEAERERERVRKLKEKERERAKFKREESSGRRKSSRATAVKEVNYAESSDDEE</sequence>
<feature type="compositionally biased region" description="Basic and acidic residues" evidence="1">
    <location>
        <begin position="458"/>
        <end position="486"/>
    </location>
</feature>
<feature type="compositionally biased region" description="Polar residues" evidence="1">
    <location>
        <begin position="376"/>
        <end position="387"/>
    </location>
</feature>
<evidence type="ECO:0000256" key="1">
    <source>
        <dbReference type="SAM" id="MobiDB-lite"/>
    </source>
</evidence>
<feature type="compositionally biased region" description="Basic and acidic residues" evidence="1">
    <location>
        <begin position="394"/>
        <end position="409"/>
    </location>
</feature>
<dbReference type="OrthoDB" id="5358929at2759"/>
<evidence type="ECO:0000313" key="3">
    <source>
        <dbReference type="Proteomes" id="UP000018144"/>
    </source>
</evidence>
<feature type="compositionally biased region" description="Basic and acidic residues" evidence="1">
    <location>
        <begin position="80"/>
        <end position="151"/>
    </location>
</feature>
<feature type="region of interest" description="Disordered" evidence="1">
    <location>
        <begin position="313"/>
        <end position="509"/>
    </location>
</feature>
<dbReference type="EMBL" id="HF935287">
    <property type="protein sequence ID" value="CCX06391.1"/>
    <property type="molecule type" value="Genomic_DNA"/>
</dbReference>
<feature type="compositionally biased region" description="Low complexity" evidence="1">
    <location>
        <begin position="191"/>
        <end position="203"/>
    </location>
</feature>
<gene>
    <name evidence="2" type="ORF">PCON_05978</name>
</gene>
<feature type="region of interest" description="Disordered" evidence="1">
    <location>
        <begin position="71"/>
        <end position="227"/>
    </location>
</feature>
<feature type="compositionally biased region" description="Polar residues" evidence="1">
    <location>
        <begin position="439"/>
        <end position="453"/>
    </location>
</feature>
<protein>
    <submittedName>
        <fullName evidence="2">Uncharacterized protein</fullName>
    </submittedName>
</protein>
<dbReference type="AlphaFoldDB" id="U4KX80"/>
<feature type="compositionally biased region" description="Polar residues" evidence="1">
    <location>
        <begin position="410"/>
        <end position="422"/>
    </location>
</feature>
<proteinExistence type="predicted"/>
<organism evidence="2 3">
    <name type="scientific">Pyronema omphalodes (strain CBS 100304)</name>
    <name type="common">Pyronema confluens</name>
    <dbReference type="NCBI Taxonomy" id="1076935"/>
    <lineage>
        <taxon>Eukaryota</taxon>
        <taxon>Fungi</taxon>
        <taxon>Dikarya</taxon>
        <taxon>Ascomycota</taxon>
        <taxon>Pezizomycotina</taxon>
        <taxon>Pezizomycetes</taxon>
        <taxon>Pezizales</taxon>
        <taxon>Pyronemataceae</taxon>
        <taxon>Pyronema</taxon>
    </lineage>
</organism>